<dbReference type="Gene3D" id="3.30.1330.40">
    <property type="entry name" value="RutC-like"/>
    <property type="match status" value="1"/>
</dbReference>
<dbReference type="Pfam" id="PF01042">
    <property type="entry name" value="Ribonuc_L-PSP"/>
    <property type="match status" value="1"/>
</dbReference>
<evidence type="ECO:0000313" key="2">
    <source>
        <dbReference type="EMBL" id="MEZ0492406.1"/>
    </source>
</evidence>
<comment type="similarity">
    <text evidence="1">Belongs to the RutC family.</text>
</comment>
<sequence length="141" mass="13751">MSEITRLRPEGLVHSPAFTHVAVVPPGATTIHVGGQNAVDAQGVIVGGDDVAAQTRRVMENLRTALAAAGAGVHDLVSVTILILDTADLAAAYPAAAAGLEGAAPLVQVARVAGLSVPGALLEVSAVAALVATPAGAADPG</sequence>
<keyword evidence="3" id="KW-1185">Reference proteome</keyword>
<proteinExistence type="inferred from homology"/>
<evidence type="ECO:0000256" key="1">
    <source>
        <dbReference type="ARBA" id="ARBA00010552"/>
    </source>
</evidence>
<reference evidence="2 3" key="1">
    <citation type="submission" date="2024-07" db="EMBL/GenBank/DDBJ databases">
        <authorList>
            <person name="Thanompreechachai J."/>
            <person name="Duangmal K."/>
        </authorList>
    </citation>
    <scope>NUCLEOTIDE SEQUENCE [LARGE SCALE GENOMIC DNA]</scope>
    <source>
        <strain evidence="2 3">TBRC 1896</strain>
    </source>
</reference>
<dbReference type="GO" id="GO:0016787">
    <property type="term" value="F:hydrolase activity"/>
    <property type="evidence" value="ECO:0007669"/>
    <property type="project" value="UniProtKB-KW"/>
</dbReference>
<comment type="caution">
    <text evidence="2">The sequence shown here is derived from an EMBL/GenBank/DDBJ whole genome shotgun (WGS) entry which is preliminary data.</text>
</comment>
<evidence type="ECO:0000313" key="3">
    <source>
        <dbReference type="Proteomes" id="UP001566476"/>
    </source>
</evidence>
<dbReference type="EC" id="3.5.-.-" evidence="2"/>
<dbReference type="Proteomes" id="UP001566476">
    <property type="component" value="Unassembled WGS sequence"/>
</dbReference>
<gene>
    <name evidence="2" type="ORF">AB2L28_09155</name>
</gene>
<dbReference type="EMBL" id="JBGGTQ010000004">
    <property type="protein sequence ID" value="MEZ0492406.1"/>
    <property type="molecule type" value="Genomic_DNA"/>
</dbReference>
<keyword evidence="2" id="KW-0378">Hydrolase</keyword>
<dbReference type="RefSeq" id="WP_370718457.1">
    <property type="nucleotide sequence ID" value="NZ_JBGGTQ010000004.1"/>
</dbReference>
<protein>
    <submittedName>
        <fullName evidence="2">RidA family protein</fullName>
        <ecNumber evidence="2">3.5.-.-</ecNumber>
    </submittedName>
</protein>
<accession>A0ABV4I157</accession>
<organism evidence="2 3">
    <name type="scientific">Kineococcus mangrovi</name>
    <dbReference type="NCBI Taxonomy" id="1660183"/>
    <lineage>
        <taxon>Bacteria</taxon>
        <taxon>Bacillati</taxon>
        <taxon>Actinomycetota</taxon>
        <taxon>Actinomycetes</taxon>
        <taxon>Kineosporiales</taxon>
        <taxon>Kineosporiaceae</taxon>
        <taxon>Kineococcus</taxon>
    </lineage>
</organism>
<dbReference type="CDD" id="cd00448">
    <property type="entry name" value="YjgF_YER057c_UK114_family"/>
    <property type="match status" value="1"/>
</dbReference>
<dbReference type="PANTHER" id="PTHR11803:SF58">
    <property type="entry name" value="PROTEIN HMF1-RELATED"/>
    <property type="match status" value="1"/>
</dbReference>
<dbReference type="InterPro" id="IPR035959">
    <property type="entry name" value="RutC-like_sf"/>
</dbReference>
<dbReference type="PANTHER" id="PTHR11803">
    <property type="entry name" value="2-IMINOBUTANOATE/2-IMINOPROPANOATE DEAMINASE RIDA"/>
    <property type="match status" value="1"/>
</dbReference>
<dbReference type="SUPFAM" id="SSF55298">
    <property type="entry name" value="YjgF-like"/>
    <property type="match status" value="1"/>
</dbReference>
<name>A0ABV4I157_9ACTN</name>
<dbReference type="InterPro" id="IPR006175">
    <property type="entry name" value="YjgF/YER057c/UK114"/>
</dbReference>